<reference evidence="5 6" key="2">
    <citation type="submission" date="2019-08" db="EMBL/GenBank/DDBJ databases">
        <title>Tsukamurella conjunctivitidis sp. nov., Tsukamurella assacharolytica sp. nov. and Tsukamurella sputae sp. nov. isolated from patients with conjunctivitis, bacteraemia (lymphoma) and respiratory infection (sputum) in Hong Kong.</title>
        <authorList>
            <person name="Fok K.M.N."/>
            <person name="Fong J.Y.H."/>
        </authorList>
    </citation>
    <scope>NUCLEOTIDE SEQUENCE [LARGE SCALE GENOMIC DNA]</scope>
    <source>
        <strain evidence="5 6">HKU70</strain>
    </source>
</reference>
<dbReference type="InterPro" id="IPR058036">
    <property type="entry name" value="BREX_BrxC_4th"/>
</dbReference>
<keyword evidence="6" id="KW-1185">Reference proteome</keyword>
<proteinExistence type="predicted"/>
<dbReference type="InterPro" id="IPR047679">
    <property type="entry name" value="BREX_BrxC"/>
</dbReference>
<evidence type="ECO:0000259" key="4">
    <source>
        <dbReference type="Pfam" id="PF25796"/>
    </source>
</evidence>
<dbReference type="Pfam" id="PF25791">
    <property type="entry name" value="WHD_BREX_BrxC"/>
    <property type="match status" value="1"/>
</dbReference>
<dbReference type="Proteomes" id="UP000319792">
    <property type="component" value="Unassembled WGS sequence"/>
</dbReference>
<sequence>MGADARAGVLAAQGVVRRRGESDRPAAVPVTADHVRRAGTGTSPAAGDSDPRRPAVPARARARHSQHAPAAAVRPARGARVSGGVPAITHAGSITRAVRPTPRRRLLPRIRSAETGEPVTNLEQILAKDIDRPLDGVVKASSSGRLRDEVREYVITAEVADHMRDLLEAYTFPGEPPSNGVWIAGFFGSGKSHLLKMLAYLLGDVPGADVSRSDVVADFEAKLPAEDAILRGALGRAAAMPATSLLFNIDEKVDKNNKDQPGALLDVFVQVFYDAAGYFGKSPYIARFERDLAAQGVLDQFKNAFERHYGKPWEQGRELAVFADPAAEKAYSEVTGQSIAAPLATYRQTHSATSIEAFTEEVAQWLDAQPAGHRLAFFVDEIGQFIGQNTQLMLSLQTITESLHSRCRGRAWVLVTSQEVLESILGDRTKEQQQDFSKIQARFAIALKLDSRNVKDVVSRRLLEKTPDGVDLLSGIYANRHERFRSLFALQNQRPLSSYANETDFVSTYPFVDYQFELFHDAMRGLSDFNAFTGRHSSVGERSLLGVTKDIGSSMQPAEVGALATFDMFFDGIEKSLNSDIKQNVISASRNITGPDRELQLRLLKALLMTKYVDWFEATSQALSVLLTPEIDANIAALHTDVERALKELERATYVQRSGNAYAYLTNEEQDVEKAIKNHARNDADVKKLLNDEIVAATGVGGKIRHDATGVDLGLERWLDDERQGRTEPLSVRFITPYGFRTVDDVKQQSIGATGALYVVLDLTDRTRDDIELFVRTASYVQLQMKSTLPESRQRILASHGRANIERGRAVRAEVARAVANADLVHNGTIVQVGGGTAKDRVNAGLQVAIESLYLRINESRAAAGLTDGDVGRILRDENMLELDVSSTLDELARTVINEVQYAKTRQVDATVGHLVEHFAKPPFGWSMSTVLAVIAHAVVTGRVRLRLDSRVLVRTEIAGELTNRHKHRQIHVDEVRAHDPSKVRKLQRFLEEFTDEGQVFPNTDDLIEKVRSELAATADEVERWEREPYPFTAQVQAASARLRALVGGRAADWYLGEFLDDTEDLLDLKEDVLDPIRGFLNGQQPAVIAAAKRFLQDRDAELHDADAGDVAQLRADLADPAFLRGEVVPRIKRVHERLQAYVDGAVTKDRDALATTIDERIAALRSTQEYLDASPAAREQAVTALQTMRNAVATHSTRGAVALARHSFDAAYTDAIKGLMAGPAEVDEPDPGGPGGGRTDGGGGNPPKPEPETVKMSEIDVRGAQATLRTAADVDRYLERVGAALRAAVEAGKTVIL</sequence>
<dbReference type="SUPFAM" id="SSF52540">
    <property type="entry name" value="P-loop containing nucleoside triphosphate hydrolases"/>
    <property type="match status" value="1"/>
</dbReference>
<reference evidence="5 6" key="1">
    <citation type="submission" date="2019-06" db="EMBL/GenBank/DDBJ databases">
        <authorList>
            <person name="Teng J.L.L."/>
            <person name="Lee H.H."/>
            <person name="Lau S.K.P."/>
            <person name="Woo P.C.Y."/>
        </authorList>
    </citation>
    <scope>NUCLEOTIDE SEQUENCE [LARGE SCALE GENOMIC DNA]</scope>
    <source>
        <strain evidence="5 6">HKU70</strain>
    </source>
</reference>
<dbReference type="EMBL" id="VIGV01000002">
    <property type="protein sequence ID" value="TWS24839.1"/>
    <property type="molecule type" value="Genomic_DNA"/>
</dbReference>
<evidence type="ECO:0000259" key="3">
    <source>
        <dbReference type="Pfam" id="PF25792"/>
    </source>
</evidence>
<evidence type="ECO:0000259" key="2">
    <source>
        <dbReference type="Pfam" id="PF25791"/>
    </source>
</evidence>
<feature type="region of interest" description="Disordered" evidence="1">
    <location>
        <begin position="1223"/>
        <end position="1256"/>
    </location>
</feature>
<feature type="region of interest" description="Disordered" evidence="1">
    <location>
        <begin position="16"/>
        <end position="84"/>
    </location>
</feature>
<feature type="domain" description="Probable ATP-binding protein BrxC 4th six-stranded beta-sheet" evidence="4">
    <location>
        <begin position="682"/>
        <end position="847"/>
    </location>
</feature>
<evidence type="ECO:0000313" key="5">
    <source>
        <dbReference type="EMBL" id="TWS24839.1"/>
    </source>
</evidence>
<dbReference type="InterPro" id="IPR058037">
    <property type="entry name" value="BREX_BrxC_helical"/>
</dbReference>
<dbReference type="InterPro" id="IPR027417">
    <property type="entry name" value="P-loop_NTPase"/>
</dbReference>
<gene>
    <name evidence="5" type="primary">brxC</name>
    <name evidence="5" type="ORF">FK268_06235</name>
</gene>
<feature type="domain" description="Probable ATP-binding protein BrxC winged helix-turn-helix" evidence="2">
    <location>
        <begin position="892"/>
        <end position="971"/>
    </location>
</feature>
<dbReference type="InterPro" id="IPR058038">
    <property type="entry name" value="BREX_BrxC_wHTH"/>
</dbReference>
<comment type="caution">
    <text evidence="5">The sequence shown here is derived from an EMBL/GenBank/DDBJ whole genome shotgun (WGS) entry which is preliminary data.</text>
</comment>
<feature type="domain" description="Probable ATP-binding protein BrxC alpha-helical" evidence="3">
    <location>
        <begin position="984"/>
        <end position="1100"/>
    </location>
</feature>
<evidence type="ECO:0000256" key="1">
    <source>
        <dbReference type="SAM" id="MobiDB-lite"/>
    </source>
</evidence>
<protein>
    <submittedName>
        <fullName evidence="5">BREX system P-loop protein BrxC</fullName>
    </submittedName>
</protein>
<dbReference type="Pfam" id="PF25796">
    <property type="entry name" value="BREX_BrxC_4th"/>
    <property type="match status" value="1"/>
</dbReference>
<accession>A0A5C5RP27</accession>
<feature type="compositionally biased region" description="Gly residues" evidence="1">
    <location>
        <begin position="1234"/>
        <end position="1246"/>
    </location>
</feature>
<organism evidence="5 6">
    <name type="scientific">Tsukamurella sputi</name>
    <dbReference type="NCBI Taxonomy" id="2591848"/>
    <lineage>
        <taxon>Bacteria</taxon>
        <taxon>Bacillati</taxon>
        <taxon>Actinomycetota</taxon>
        <taxon>Actinomycetes</taxon>
        <taxon>Mycobacteriales</taxon>
        <taxon>Tsukamurellaceae</taxon>
        <taxon>Tsukamurella</taxon>
    </lineage>
</organism>
<dbReference type="NCBIfam" id="NF033441">
    <property type="entry name" value="BREX_BrxC"/>
    <property type="match status" value="1"/>
</dbReference>
<name>A0A5C5RP27_9ACTN</name>
<dbReference type="Pfam" id="PF25792">
    <property type="entry name" value="BREX_BrxC_helical"/>
    <property type="match status" value="1"/>
</dbReference>
<evidence type="ECO:0000313" key="6">
    <source>
        <dbReference type="Proteomes" id="UP000319792"/>
    </source>
</evidence>
<feature type="compositionally biased region" description="Low complexity" evidence="1">
    <location>
        <begin position="68"/>
        <end position="84"/>
    </location>
</feature>